<dbReference type="EMBL" id="FRDN01000017">
    <property type="protein sequence ID" value="SHN86457.1"/>
    <property type="molecule type" value="Genomic_DNA"/>
</dbReference>
<reference evidence="2" key="1">
    <citation type="submission" date="2016-12" db="EMBL/GenBank/DDBJ databases">
        <authorList>
            <person name="Varghese N."/>
            <person name="Submissions S."/>
        </authorList>
    </citation>
    <scope>NUCLEOTIDE SEQUENCE [LARGE SCALE GENOMIC DNA]</scope>
    <source>
        <strain evidence="2">DSM 11544</strain>
    </source>
</reference>
<evidence type="ECO:0000313" key="2">
    <source>
        <dbReference type="Proteomes" id="UP000184010"/>
    </source>
</evidence>
<evidence type="ECO:0000313" key="1">
    <source>
        <dbReference type="EMBL" id="SHN86457.1"/>
    </source>
</evidence>
<sequence>MKKDGLRQTYYAIWNGQYRKAHYLYLSYPYMCCVFGFDPDSSMGKEAYLWPAIHPNLDEVAAEDRELVVKKGFEKQGMIEQVDFKFISLEELEDMVTEHNKELNKAAI</sequence>
<protein>
    <submittedName>
        <fullName evidence="1">Uncharacterized protein</fullName>
    </submittedName>
</protein>
<proteinExistence type="predicted"/>
<keyword evidence="2" id="KW-1185">Reference proteome</keyword>
<dbReference type="RefSeq" id="WP_018213648.1">
    <property type="nucleotide sequence ID" value="NZ_FRDN01000017.1"/>
</dbReference>
<dbReference type="AlphaFoldDB" id="A0A1M7UU53"/>
<organism evidence="1 2">
    <name type="scientific">Desulfitobacterium chlororespirans DSM 11544</name>
    <dbReference type="NCBI Taxonomy" id="1121395"/>
    <lineage>
        <taxon>Bacteria</taxon>
        <taxon>Bacillati</taxon>
        <taxon>Bacillota</taxon>
        <taxon>Clostridia</taxon>
        <taxon>Eubacteriales</taxon>
        <taxon>Desulfitobacteriaceae</taxon>
        <taxon>Desulfitobacterium</taxon>
    </lineage>
</organism>
<gene>
    <name evidence="1" type="ORF">SAMN02745215_04634</name>
</gene>
<name>A0A1M7UU53_9FIRM</name>
<accession>A0A1M7UU53</accession>
<dbReference type="Proteomes" id="UP000184010">
    <property type="component" value="Unassembled WGS sequence"/>
</dbReference>
<dbReference type="STRING" id="1121395.SAMN02745215_04634"/>